<gene>
    <name evidence="2" type="ORF">DEBR0S3_14246G</name>
</gene>
<dbReference type="GO" id="GO:0034657">
    <property type="term" value="C:GID complex"/>
    <property type="evidence" value="ECO:0007669"/>
    <property type="project" value="TreeGrafter"/>
</dbReference>
<organism evidence="2 3">
    <name type="scientific">Dekkera bruxellensis</name>
    <name type="common">Brettanomyces custersii</name>
    <dbReference type="NCBI Taxonomy" id="5007"/>
    <lineage>
        <taxon>Eukaryota</taxon>
        <taxon>Fungi</taxon>
        <taxon>Dikarya</taxon>
        <taxon>Ascomycota</taxon>
        <taxon>Saccharomycotina</taxon>
        <taxon>Pichiomycetes</taxon>
        <taxon>Pichiales</taxon>
        <taxon>Pichiaceae</taxon>
        <taxon>Brettanomyces</taxon>
    </lineage>
</organism>
<evidence type="ECO:0000259" key="1">
    <source>
        <dbReference type="PROSITE" id="PS50897"/>
    </source>
</evidence>
<dbReference type="GO" id="GO:0005634">
    <property type="term" value="C:nucleus"/>
    <property type="evidence" value="ECO:0007669"/>
    <property type="project" value="TreeGrafter"/>
</dbReference>
<name>A0A3F2Y637_DEKBR</name>
<keyword evidence="3" id="KW-1185">Reference proteome</keyword>
<dbReference type="GO" id="GO:0005737">
    <property type="term" value="C:cytoplasm"/>
    <property type="evidence" value="ECO:0007669"/>
    <property type="project" value="TreeGrafter"/>
</dbReference>
<dbReference type="PANTHER" id="PTHR12170:SF3">
    <property type="entry name" value="GH10162P"/>
    <property type="match status" value="1"/>
</dbReference>
<dbReference type="GO" id="GO:0004842">
    <property type="term" value="F:ubiquitin-protein transferase activity"/>
    <property type="evidence" value="ECO:0007669"/>
    <property type="project" value="InterPro"/>
</dbReference>
<reference evidence="2 3" key="1">
    <citation type="submission" date="2019-07" db="EMBL/GenBank/DDBJ databases">
        <authorList>
            <person name="Friedrich A."/>
            <person name="Schacherer J."/>
        </authorList>
    </citation>
    <scope>NUCLEOTIDE SEQUENCE [LARGE SCALE GENOMIC DNA]</scope>
</reference>
<evidence type="ECO:0000313" key="2">
    <source>
        <dbReference type="EMBL" id="VUG18546.1"/>
    </source>
</evidence>
<protein>
    <submittedName>
        <fullName evidence="2">DEBR0S3_14246g1_1</fullName>
    </submittedName>
</protein>
<dbReference type="Pfam" id="PF10607">
    <property type="entry name" value="CTLH"/>
    <property type="match status" value="1"/>
</dbReference>
<dbReference type="InterPro" id="IPR045098">
    <property type="entry name" value="Fyv10_fam"/>
</dbReference>
<proteinExistence type="predicted"/>
<accession>A0A3F2Y637</accession>
<dbReference type="PANTHER" id="PTHR12170">
    <property type="entry name" value="MACROPHAGE ERYTHROBLAST ATTACHER-RELATED"/>
    <property type="match status" value="1"/>
</dbReference>
<sequence>MSEVQKVKKEVFKLSAVKSLDNMVNDSDALLASLEDLKSDIEKDNDINFDEVKRSVDEWDKNSLQNEKRIHRALRNYTSKIEEIPTENVEPICESVGIDRKLQKTTIDQVIAEDLLYKGEFKISEQLCRDKDEEKFANTEKQFKRLAFLTDEIQKNSNINPAIEWAEENLTELTRIGSDLPFRLQVAAFLTLLCTGNRDKYKALQYAQKNFPEYTNSNLEAVLDTFSLIIRPDIESSKLEKMAESMNVYIIEKLRNDFCAIIAKPEQSPLYSSVAAGYIAIPALKKYQAISQMTGKLKWTESDELPVAVQLPKWLRFHPTYICPISKREIGKNGEEAIVLDCGHIISCTAYRNLLGSRSDGSAVKCPYCPKLSYNACEGVFVNI</sequence>
<dbReference type="InterPro" id="IPR024964">
    <property type="entry name" value="CTLH/CRA"/>
</dbReference>
<evidence type="ECO:0000313" key="3">
    <source>
        <dbReference type="Proteomes" id="UP000478008"/>
    </source>
</evidence>
<dbReference type="STRING" id="5007.A0A3F2Y637"/>
<dbReference type="AlphaFoldDB" id="A0A3F2Y637"/>
<dbReference type="EMBL" id="CABFWN010000003">
    <property type="protein sequence ID" value="VUG18546.1"/>
    <property type="molecule type" value="Genomic_DNA"/>
</dbReference>
<dbReference type="Proteomes" id="UP000478008">
    <property type="component" value="Unassembled WGS sequence"/>
</dbReference>
<feature type="domain" description="CTLH" evidence="1">
    <location>
        <begin position="158"/>
        <end position="200"/>
    </location>
</feature>
<dbReference type="GO" id="GO:0043161">
    <property type="term" value="P:proteasome-mediated ubiquitin-dependent protein catabolic process"/>
    <property type="evidence" value="ECO:0007669"/>
    <property type="project" value="InterPro"/>
</dbReference>
<dbReference type="PROSITE" id="PS50897">
    <property type="entry name" value="CTLH"/>
    <property type="match status" value="1"/>
</dbReference>
<dbReference type="InterPro" id="IPR006595">
    <property type="entry name" value="CTLH_C"/>
</dbReference>